<name>A0A9W9F134_9EURO</name>
<protein>
    <recommendedName>
        <fullName evidence="8">Zn(2)-C6 fungal-type domain-containing protein</fullName>
    </recommendedName>
</protein>
<dbReference type="RefSeq" id="XP_056509852.1">
    <property type="nucleotide sequence ID" value="XM_056657052.1"/>
</dbReference>
<dbReference type="GO" id="GO:0003677">
    <property type="term" value="F:DNA binding"/>
    <property type="evidence" value="ECO:0007669"/>
    <property type="project" value="UniProtKB-KW"/>
</dbReference>
<organism evidence="6 7">
    <name type="scientific">Penicillium alfredii</name>
    <dbReference type="NCBI Taxonomy" id="1506179"/>
    <lineage>
        <taxon>Eukaryota</taxon>
        <taxon>Fungi</taxon>
        <taxon>Dikarya</taxon>
        <taxon>Ascomycota</taxon>
        <taxon>Pezizomycotina</taxon>
        <taxon>Eurotiomycetes</taxon>
        <taxon>Eurotiomycetidae</taxon>
        <taxon>Eurotiales</taxon>
        <taxon>Aspergillaceae</taxon>
        <taxon>Penicillium</taxon>
    </lineage>
</organism>
<dbReference type="CDD" id="cd12148">
    <property type="entry name" value="fungal_TF_MHR"/>
    <property type="match status" value="1"/>
</dbReference>
<dbReference type="Proteomes" id="UP001141434">
    <property type="component" value="Unassembled WGS sequence"/>
</dbReference>
<dbReference type="EMBL" id="JAPMSZ010000009">
    <property type="protein sequence ID" value="KAJ5091654.1"/>
    <property type="molecule type" value="Genomic_DNA"/>
</dbReference>
<evidence type="ECO:0000313" key="7">
    <source>
        <dbReference type="Proteomes" id="UP001141434"/>
    </source>
</evidence>
<sequence length="758" mass="84103">MDTWADLQGPPRKRMRKGTKSCAECMVHTIRVRCSSLSAAGRRRKIRCTFDSDRPGPCNECRSRGSSCIDQEHISNGNNTMGISAPVEQPYSLRERVAHLESVVENLVKRLDHPSSASSPYGQAHRRETNQAKVPGANLTPVSTEPDELGPSSDQIRSAPVLQLFDNYLVSRREDPSDNDKFAGVKDMSPKAQAVRAELVALLPPLEDISTLISASDRWHVWQSSCPELGDRCLHMLAEPSQSPVAPAEIAKALVCLCISVVQAPSDFDFDTLKEPFDTAEFVDRCTAAIDRLVVRDDDLAATLPGIETQMLLSKFHLNEGRMRKAWLVNRRAIEFAHLAGMHLSTKTPRPSDSLYERRLRTWCSLGSSDRSLSLILGLPYGIADAFILPQIEQRLSLDLSAPEQYMLRIGIITGHMIDRNQNPSEMSLPTTLRLDQELQDAWNAMPGHLRSSKPEVNEERAHFYERIPLQFMFKLLRAFLHLPFMLKSPSDSRFRYCHASALESAREGLALYMIIRSSIKPYLCKMIDFLAFTLGMLIILHLFGYSEESPDYNQEQDERDWELVGKVVEVLRRAATEPGGSVAAESANILGTMFDARLCKKDWSLSTSCKITIPYFGTITVGAGTKYSKAPANKPKDHASDVPTPPATNTTPSSSSSKPSPHQLYTPPMSDLDGAATASAESVSGSSTLAPNFGDVGYTNETWTQREDGSTNPFVGLEVNAFSGLFDDFGQYMWPNLNVDLGLDQGWNLNWSEDGVP</sequence>
<gene>
    <name evidence="6" type="ORF">NUU61_006524</name>
</gene>
<dbReference type="PANTHER" id="PTHR47840">
    <property type="entry name" value="ZN(II)2CYS6 TRANSCRIPTION FACTOR (EUROFUNG)-RELATED"/>
    <property type="match status" value="1"/>
</dbReference>
<dbReference type="GO" id="GO:0000981">
    <property type="term" value="F:DNA-binding transcription factor activity, RNA polymerase II-specific"/>
    <property type="evidence" value="ECO:0007669"/>
    <property type="project" value="InterPro"/>
</dbReference>
<dbReference type="CDD" id="cd00067">
    <property type="entry name" value="GAL4"/>
    <property type="match status" value="1"/>
</dbReference>
<dbReference type="GeneID" id="81396221"/>
<evidence type="ECO:0008006" key="8">
    <source>
        <dbReference type="Google" id="ProtNLM"/>
    </source>
</evidence>
<dbReference type="PANTHER" id="PTHR47840:SF1">
    <property type="entry name" value="ZN(II)2CYS6 TRANSCRIPTION FACTOR (EUROFUNG)"/>
    <property type="match status" value="1"/>
</dbReference>
<feature type="region of interest" description="Disordered" evidence="5">
    <location>
        <begin position="111"/>
        <end position="156"/>
    </location>
</feature>
<dbReference type="InterPro" id="IPR036864">
    <property type="entry name" value="Zn2-C6_fun-type_DNA-bd_sf"/>
</dbReference>
<comment type="caution">
    <text evidence="6">The sequence shown here is derived from an EMBL/GenBank/DDBJ whole genome shotgun (WGS) entry which is preliminary data.</text>
</comment>
<keyword evidence="2" id="KW-0238">DNA-binding</keyword>
<evidence type="ECO:0000313" key="6">
    <source>
        <dbReference type="EMBL" id="KAJ5091654.1"/>
    </source>
</evidence>
<dbReference type="Gene3D" id="4.10.240.10">
    <property type="entry name" value="Zn(2)-C6 fungal-type DNA-binding domain"/>
    <property type="match status" value="1"/>
</dbReference>
<proteinExistence type="predicted"/>
<keyword evidence="1" id="KW-0805">Transcription regulation</keyword>
<keyword evidence="3" id="KW-0804">Transcription</keyword>
<evidence type="ECO:0000256" key="2">
    <source>
        <dbReference type="ARBA" id="ARBA00023125"/>
    </source>
</evidence>
<reference evidence="6" key="1">
    <citation type="submission" date="2022-11" db="EMBL/GenBank/DDBJ databases">
        <authorList>
            <person name="Petersen C."/>
        </authorList>
    </citation>
    <scope>NUCLEOTIDE SEQUENCE</scope>
    <source>
        <strain evidence="6">IBT 34128</strain>
    </source>
</reference>
<evidence type="ECO:0000256" key="5">
    <source>
        <dbReference type="SAM" id="MobiDB-lite"/>
    </source>
</evidence>
<keyword evidence="7" id="KW-1185">Reference proteome</keyword>
<feature type="compositionally biased region" description="Low complexity" evidence="5">
    <location>
        <begin position="648"/>
        <end position="662"/>
    </location>
</feature>
<feature type="region of interest" description="Disordered" evidence="5">
    <location>
        <begin position="630"/>
        <end position="687"/>
    </location>
</feature>
<reference evidence="6" key="2">
    <citation type="journal article" date="2023" name="IMA Fungus">
        <title>Comparative genomic study of the Penicillium genus elucidates a diverse pangenome and 15 lateral gene transfer events.</title>
        <authorList>
            <person name="Petersen C."/>
            <person name="Sorensen T."/>
            <person name="Nielsen M.R."/>
            <person name="Sondergaard T.E."/>
            <person name="Sorensen J.L."/>
            <person name="Fitzpatrick D.A."/>
            <person name="Frisvad J.C."/>
            <person name="Nielsen K.L."/>
        </authorList>
    </citation>
    <scope>NUCLEOTIDE SEQUENCE</scope>
    <source>
        <strain evidence="6">IBT 34128</strain>
    </source>
</reference>
<dbReference type="InterPro" id="IPR001138">
    <property type="entry name" value="Zn2Cys6_DnaBD"/>
</dbReference>
<accession>A0A9W9F134</accession>
<dbReference type="GO" id="GO:0008270">
    <property type="term" value="F:zinc ion binding"/>
    <property type="evidence" value="ECO:0007669"/>
    <property type="project" value="InterPro"/>
</dbReference>
<evidence type="ECO:0000256" key="4">
    <source>
        <dbReference type="ARBA" id="ARBA00023242"/>
    </source>
</evidence>
<dbReference type="OrthoDB" id="6509908at2759"/>
<evidence type="ECO:0000256" key="3">
    <source>
        <dbReference type="ARBA" id="ARBA00023163"/>
    </source>
</evidence>
<evidence type="ECO:0000256" key="1">
    <source>
        <dbReference type="ARBA" id="ARBA00023015"/>
    </source>
</evidence>
<keyword evidence="4" id="KW-0539">Nucleus</keyword>
<dbReference type="AlphaFoldDB" id="A0A9W9F134"/>